<evidence type="ECO:0000256" key="13">
    <source>
        <dbReference type="ARBA" id="ARBA00023319"/>
    </source>
</evidence>
<dbReference type="GO" id="GO:0004888">
    <property type="term" value="F:transmembrane signaling receptor activity"/>
    <property type="evidence" value="ECO:0007669"/>
    <property type="project" value="UniProtKB-ARBA"/>
</dbReference>
<dbReference type="InterPro" id="IPR013783">
    <property type="entry name" value="Ig-like_fold"/>
</dbReference>
<dbReference type="GO" id="GO:0009986">
    <property type="term" value="C:cell surface"/>
    <property type="evidence" value="ECO:0007669"/>
    <property type="project" value="TreeGrafter"/>
</dbReference>
<dbReference type="Pfam" id="PF07686">
    <property type="entry name" value="V-set"/>
    <property type="match status" value="1"/>
</dbReference>
<dbReference type="GO" id="GO:0007166">
    <property type="term" value="P:cell surface receptor signaling pathway"/>
    <property type="evidence" value="ECO:0007669"/>
    <property type="project" value="UniProtKB-ARBA"/>
</dbReference>
<dbReference type="InterPro" id="IPR052314">
    <property type="entry name" value="Immune_rcpt_domain"/>
</dbReference>
<keyword evidence="5 18" id="KW-0812">Transmembrane</keyword>
<evidence type="ECO:0000256" key="10">
    <source>
        <dbReference type="ARBA" id="ARBA00023157"/>
    </source>
</evidence>
<dbReference type="GO" id="GO:0097367">
    <property type="term" value="F:carbohydrate derivative binding"/>
    <property type="evidence" value="ECO:0007669"/>
    <property type="project" value="UniProtKB-ARBA"/>
</dbReference>
<dbReference type="GO" id="GO:0070374">
    <property type="term" value="P:positive regulation of ERK1 and ERK2 cascade"/>
    <property type="evidence" value="ECO:0007669"/>
    <property type="project" value="UniProtKB-ARBA"/>
</dbReference>
<reference evidence="20 21" key="1">
    <citation type="submission" date="2020-12" db="EMBL/GenBank/DDBJ databases">
        <title>De novo assembly of Tibetan sheep genome.</title>
        <authorList>
            <person name="Li X."/>
        </authorList>
    </citation>
    <scope>NUCLEOTIDE SEQUENCE [LARGE SCALE GENOMIC DNA]</scope>
    <source>
        <tissue evidence="20">Heart</tissue>
    </source>
</reference>
<dbReference type="GO" id="GO:0008289">
    <property type="term" value="F:lipid binding"/>
    <property type="evidence" value="ECO:0007669"/>
    <property type="project" value="UniProtKB-KW"/>
</dbReference>
<evidence type="ECO:0000256" key="18">
    <source>
        <dbReference type="SAM" id="Phobius"/>
    </source>
</evidence>
<feature type="region of interest" description="Disordered" evidence="17">
    <location>
        <begin position="474"/>
        <end position="495"/>
    </location>
</feature>
<proteinExistence type="predicted"/>
<comment type="caution">
    <text evidence="20">The sequence shown here is derived from an EMBL/GenBank/DDBJ whole genome shotgun (WGS) entry which is preliminary data.</text>
</comment>
<dbReference type="GO" id="GO:0051898">
    <property type="term" value="P:negative regulation of phosphatidylinositol 3-kinase/protein kinase B signal transduction"/>
    <property type="evidence" value="ECO:0007669"/>
    <property type="project" value="UniProtKB-ARBA"/>
</dbReference>
<dbReference type="GO" id="GO:1904646">
    <property type="term" value="P:cellular response to amyloid-beta"/>
    <property type="evidence" value="ECO:0007669"/>
    <property type="project" value="UniProtKB-ARBA"/>
</dbReference>
<dbReference type="GO" id="GO:0010628">
    <property type="term" value="P:positive regulation of gene expression"/>
    <property type="evidence" value="ECO:0007669"/>
    <property type="project" value="UniProtKB-ARBA"/>
</dbReference>
<evidence type="ECO:0000256" key="1">
    <source>
        <dbReference type="ARBA" id="ARBA00004251"/>
    </source>
</evidence>
<feature type="region of interest" description="Disordered" evidence="17">
    <location>
        <begin position="177"/>
        <end position="198"/>
    </location>
</feature>
<evidence type="ECO:0000256" key="5">
    <source>
        <dbReference type="ARBA" id="ARBA00022692"/>
    </source>
</evidence>
<feature type="region of interest" description="Disordered" evidence="17">
    <location>
        <begin position="313"/>
        <end position="342"/>
    </location>
</feature>
<dbReference type="GO" id="GO:0048468">
    <property type="term" value="P:cell development"/>
    <property type="evidence" value="ECO:0007669"/>
    <property type="project" value="UniProtKB-ARBA"/>
</dbReference>
<dbReference type="GO" id="GO:0048678">
    <property type="term" value="P:response to axon injury"/>
    <property type="evidence" value="ECO:0007669"/>
    <property type="project" value="UniProtKB-ARBA"/>
</dbReference>
<protein>
    <recommendedName>
        <fullName evidence="15">Triggering receptor expressed on myeloid cells 2</fullName>
    </recommendedName>
    <alternativeName>
        <fullName evidence="16">Triggering receptor expressed on monocytes 2</fullName>
    </alternativeName>
</protein>
<dbReference type="SMART" id="SM00409">
    <property type="entry name" value="IG"/>
    <property type="match status" value="2"/>
</dbReference>
<evidence type="ECO:0000256" key="2">
    <source>
        <dbReference type="ARBA" id="ARBA00004613"/>
    </source>
</evidence>
<keyword evidence="12" id="KW-0325">Glycoprotein</keyword>
<feature type="transmembrane region" description="Helical" evidence="18">
    <location>
        <begin position="347"/>
        <end position="368"/>
    </location>
</feature>
<gene>
    <name evidence="20" type="ORF">JEQ12_010345</name>
</gene>
<dbReference type="GO" id="GO:1903980">
    <property type="term" value="P:positive regulation of microglial cell activation"/>
    <property type="evidence" value="ECO:0007669"/>
    <property type="project" value="UniProtKB-ARBA"/>
</dbReference>
<evidence type="ECO:0000256" key="11">
    <source>
        <dbReference type="ARBA" id="ARBA00023170"/>
    </source>
</evidence>
<name>A0A835ZSK5_SHEEP</name>
<dbReference type="GO" id="GO:0150094">
    <property type="term" value="P:amyloid-beta clearance by cellular catabolic process"/>
    <property type="evidence" value="ECO:0007669"/>
    <property type="project" value="UniProtKB-ARBA"/>
</dbReference>
<comment type="subunit">
    <text evidence="14">Monomer. After ectodomain shedding, the extracellular domain oligomerizes, which is enhanced and stabilized by binding of phosphatidylserine. Interacts with TYROBP/DAP12. Interaction with TYROBP is required for stabilization of the TREM2 C-terminal fragment (TREM2-CTF) which is produced by proteolytic processing. Interacts with PLXNA1 (via TIG domains); the interaction mediates SEMA6D binding and signaling through TYROBP.</text>
</comment>
<evidence type="ECO:0000256" key="16">
    <source>
        <dbReference type="ARBA" id="ARBA00080837"/>
    </source>
</evidence>
<dbReference type="InterPro" id="IPR013106">
    <property type="entry name" value="Ig_V-set"/>
</dbReference>
<dbReference type="GO" id="GO:0050850">
    <property type="term" value="P:positive regulation of calcium-mediated signaling"/>
    <property type="evidence" value="ECO:0007669"/>
    <property type="project" value="UniProtKB-ARBA"/>
</dbReference>
<feature type="domain" description="Ig-like" evidence="19">
    <location>
        <begin position="1"/>
        <end position="99"/>
    </location>
</feature>
<dbReference type="Gene3D" id="2.60.40.10">
    <property type="entry name" value="Immunoglobulins"/>
    <property type="match status" value="2"/>
</dbReference>
<evidence type="ECO:0000256" key="6">
    <source>
        <dbReference type="ARBA" id="ARBA00022729"/>
    </source>
</evidence>
<dbReference type="GO" id="GO:0080090">
    <property type="term" value="P:regulation of primary metabolic process"/>
    <property type="evidence" value="ECO:0007669"/>
    <property type="project" value="UniProtKB-ARBA"/>
</dbReference>
<feature type="transmembrane region" description="Helical" evidence="18">
    <location>
        <begin position="148"/>
        <end position="171"/>
    </location>
</feature>
<dbReference type="PANTHER" id="PTHR16423:SF11">
    <property type="entry name" value="IG-LIKE DOMAIN-CONTAINING PROTEIN"/>
    <property type="match status" value="1"/>
</dbReference>
<keyword evidence="13" id="KW-0393">Immunoglobulin domain</keyword>
<dbReference type="GO" id="GO:1900223">
    <property type="term" value="P:positive regulation of amyloid-beta clearance"/>
    <property type="evidence" value="ECO:0007669"/>
    <property type="project" value="UniProtKB-ARBA"/>
</dbReference>
<keyword evidence="4" id="KW-0964">Secreted</keyword>
<dbReference type="AlphaFoldDB" id="A0A835ZSK5"/>
<dbReference type="Proteomes" id="UP000664991">
    <property type="component" value="Unassembled WGS sequence"/>
</dbReference>
<accession>A0A835ZSK5</accession>
<dbReference type="GO" id="GO:0120035">
    <property type="term" value="P:regulation of plasma membrane bounded cell projection organization"/>
    <property type="evidence" value="ECO:0007669"/>
    <property type="project" value="UniProtKB-ARBA"/>
</dbReference>
<evidence type="ECO:0000256" key="9">
    <source>
        <dbReference type="ARBA" id="ARBA00023136"/>
    </source>
</evidence>
<comment type="subcellular location">
    <subcellularLocation>
        <location evidence="1">Cell membrane</location>
        <topology evidence="1">Single-pass type I membrane protein</topology>
    </subcellularLocation>
    <subcellularLocation>
        <location evidence="2">Secreted</location>
    </subcellularLocation>
</comment>
<keyword evidence="3" id="KW-1003">Cell membrane</keyword>
<dbReference type="GO" id="GO:0005576">
    <property type="term" value="C:extracellular region"/>
    <property type="evidence" value="ECO:0007669"/>
    <property type="project" value="UniProtKB-SubCell"/>
</dbReference>
<dbReference type="InterPro" id="IPR036179">
    <property type="entry name" value="Ig-like_dom_sf"/>
</dbReference>
<evidence type="ECO:0000313" key="20">
    <source>
        <dbReference type="EMBL" id="KAG5196891.1"/>
    </source>
</evidence>
<dbReference type="EMBL" id="JAEMGP010000020">
    <property type="protein sequence ID" value="KAG5196891.1"/>
    <property type="molecule type" value="Genomic_DNA"/>
</dbReference>
<evidence type="ECO:0000256" key="3">
    <source>
        <dbReference type="ARBA" id="ARBA00022475"/>
    </source>
</evidence>
<dbReference type="GO" id="GO:0071396">
    <property type="term" value="P:cellular response to lipid"/>
    <property type="evidence" value="ECO:0007669"/>
    <property type="project" value="UniProtKB-ARBA"/>
</dbReference>
<feature type="compositionally biased region" description="Polar residues" evidence="17">
    <location>
        <begin position="322"/>
        <end position="338"/>
    </location>
</feature>
<dbReference type="GO" id="GO:1904141">
    <property type="term" value="P:positive regulation of microglial cell migration"/>
    <property type="evidence" value="ECO:0007669"/>
    <property type="project" value="UniProtKB-ARBA"/>
</dbReference>
<dbReference type="InterPro" id="IPR007110">
    <property type="entry name" value="Ig-like_dom"/>
</dbReference>
<dbReference type="GO" id="GO:1904951">
    <property type="term" value="P:positive regulation of establishment of protein localization"/>
    <property type="evidence" value="ECO:0007669"/>
    <property type="project" value="UniProtKB-ARBA"/>
</dbReference>
<evidence type="ECO:0000256" key="4">
    <source>
        <dbReference type="ARBA" id="ARBA00022525"/>
    </source>
</evidence>
<dbReference type="GO" id="GO:0006909">
    <property type="term" value="P:phagocytosis"/>
    <property type="evidence" value="ECO:0007669"/>
    <property type="project" value="UniProtKB-ARBA"/>
</dbReference>
<evidence type="ECO:0000256" key="17">
    <source>
        <dbReference type="SAM" id="MobiDB-lite"/>
    </source>
</evidence>
<evidence type="ECO:0000256" key="7">
    <source>
        <dbReference type="ARBA" id="ARBA00022989"/>
    </source>
</evidence>
<dbReference type="GO" id="GO:0150079">
    <property type="term" value="P:negative regulation of neuroinflammatory response"/>
    <property type="evidence" value="ECO:0007669"/>
    <property type="project" value="UniProtKB-ARBA"/>
</dbReference>
<organism evidence="20 21">
    <name type="scientific">Ovis aries</name>
    <name type="common">Sheep</name>
    <dbReference type="NCBI Taxonomy" id="9940"/>
    <lineage>
        <taxon>Eukaryota</taxon>
        <taxon>Metazoa</taxon>
        <taxon>Chordata</taxon>
        <taxon>Craniata</taxon>
        <taxon>Vertebrata</taxon>
        <taxon>Euteleostomi</taxon>
        <taxon>Mammalia</taxon>
        <taxon>Eutheria</taxon>
        <taxon>Laurasiatheria</taxon>
        <taxon>Artiodactyla</taxon>
        <taxon>Ruminantia</taxon>
        <taxon>Pecora</taxon>
        <taxon>Bovidae</taxon>
        <taxon>Caprinae</taxon>
        <taxon>Ovis</taxon>
    </lineage>
</organism>
<evidence type="ECO:0000256" key="12">
    <source>
        <dbReference type="ARBA" id="ARBA00023180"/>
    </source>
</evidence>
<keyword evidence="9 18" id="KW-0472">Membrane</keyword>
<evidence type="ECO:0000313" key="21">
    <source>
        <dbReference type="Proteomes" id="UP000664991"/>
    </source>
</evidence>
<evidence type="ECO:0000259" key="19">
    <source>
        <dbReference type="PROSITE" id="PS50835"/>
    </source>
</evidence>
<dbReference type="InterPro" id="IPR003599">
    <property type="entry name" value="Ig_sub"/>
</dbReference>
<dbReference type="GO" id="GO:0005886">
    <property type="term" value="C:plasma membrane"/>
    <property type="evidence" value="ECO:0007669"/>
    <property type="project" value="UniProtKB-SubCell"/>
</dbReference>
<keyword evidence="10" id="KW-1015">Disulfide bond</keyword>
<dbReference type="CDD" id="cd05716">
    <property type="entry name" value="IgV_pIgR_like"/>
    <property type="match status" value="1"/>
</dbReference>
<dbReference type="FunFam" id="2.60.40.10:FF:001076">
    <property type="entry name" value="Triggering receptor expressed on myeloid cells 2"/>
    <property type="match status" value="1"/>
</dbReference>
<evidence type="ECO:0000256" key="8">
    <source>
        <dbReference type="ARBA" id="ARBA00023121"/>
    </source>
</evidence>
<dbReference type="GO" id="GO:0035176">
    <property type="term" value="P:social behavior"/>
    <property type="evidence" value="ECO:0007669"/>
    <property type="project" value="UniProtKB-ARBA"/>
</dbReference>
<dbReference type="PROSITE" id="PS50835">
    <property type="entry name" value="IG_LIKE"/>
    <property type="match status" value="1"/>
</dbReference>
<evidence type="ECO:0000256" key="14">
    <source>
        <dbReference type="ARBA" id="ARBA00062942"/>
    </source>
</evidence>
<keyword evidence="11" id="KW-0675">Receptor</keyword>
<keyword evidence="6" id="KW-0732">Signal</keyword>
<dbReference type="PANTHER" id="PTHR16423">
    <property type="entry name" value="TREM-LIKE TRANSCRIPT PROTEIN"/>
    <property type="match status" value="1"/>
</dbReference>
<sequence length="495" mass="53118">MGRSLRVSCPYNSFKHWGRRKAWCRQLGEEGLCQQVVSTHPSWLLSFLKRRNGSTAITDDALGGTLTITLRNLQAHDAGLYQCQSLHGSEADTLRKVLVEVLADPRDYQDPGDLWIPEGSESFENAQVEHSISRSLSEEESPFPPTSILFLLACIFLSKLLAASALWAAAWHGQKQRPPQASGPDCGHNPGYQLQTLTGQGSTGSLPELLQAPKGSSILVQCHYRLQDVKAQKVWCQVLPEGCQPLVTSAVNRGAPAGSRVFLTDLGGGLLQVEMLALREEDAGEYACVVEGLSGPQTVHRVTLDVLPAEEEEEIHQDGTLGESSSLDSVNSGSPLDTSQDKKSRPWIWGAVFLLGLLVMVAVVLLAVMVKRKGNRFAVGGQFQSSGISNTAPSSVVHHISDSGLAVDLPSDVPYVKLDSPPSFDDTTYTNLPPDSLSGKLLPLEPPSVAPLPPKVEISSKPVTYATVIFPGKGKSGEAACEPAQEPPNSQAPPS</sequence>
<keyword evidence="7 18" id="KW-1133">Transmembrane helix</keyword>
<dbReference type="SUPFAM" id="SSF48726">
    <property type="entry name" value="Immunoglobulin"/>
    <property type="match status" value="2"/>
</dbReference>
<dbReference type="GO" id="GO:0060100">
    <property type="term" value="P:positive regulation of phagocytosis, engulfment"/>
    <property type="evidence" value="ECO:0007669"/>
    <property type="project" value="UniProtKB-ARBA"/>
</dbReference>
<keyword evidence="8" id="KW-0446">Lipid-binding</keyword>
<dbReference type="GO" id="GO:0006955">
    <property type="term" value="P:immune response"/>
    <property type="evidence" value="ECO:0007669"/>
    <property type="project" value="UniProtKB-ARBA"/>
</dbReference>
<evidence type="ECO:0000256" key="15">
    <source>
        <dbReference type="ARBA" id="ARBA00070587"/>
    </source>
</evidence>
<dbReference type="GO" id="GO:1900226">
    <property type="term" value="P:negative regulation of NLRP3 inflammasome complex assembly"/>
    <property type="evidence" value="ECO:0007669"/>
    <property type="project" value="UniProtKB-ARBA"/>
</dbReference>